<dbReference type="RefSeq" id="WP_165101363.1">
    <property type="nucleotide sequence ID" value="NZ_JAAKGU010000010.1"/>
</dbReference>
<reference evidence="1 2" key="1">
    <citation type="submission" date="2020-02" db="EMBL/GenBank/DDBJ databases">
        <authorList>
            <person name="Gao J."/>
            <person name="Sun J."/>
        </authorList>
    </citation>
    <scope>NUCLEOTIDE SEQUENCE [LARGE SCALE GENOMIC DNA]</scope>
    <source>
        <strain evidence="1 2">7124</strain>
    </source>
</reference>
<accession>A0A6M1PQ13</accession>
<organism evidence="1 2">
    <name type="scientific">Paenibacillus apii</name>
    <dbReference type="NCBI Taxonomy" id="1850370"/>
    <lineage>
        <taxon>Bacteria</taxon>
        <taxon>Bacillati</taxon>
        <taxon>Bacillota</taxon>
        <taxon>Bacilli</taxon>
        <taxon>Bacillales</taxon>
        <taxon>Paenibacillaceae</taxon>
        <taxon>Paenibacillus</taxon>
    </lineage>
</organism>
<comment type="caution">
    <text evidence="1">The sequence shown here is derived from an EMBL/GenBank/DDBJ whole genome shotgun (WGS) entry which is preliminary data.</text>
</comment>
<dbReference type="Proteomes" id="UP000480151">
    <property type="component" value="Unassembled WGS sequence"/>
</dbReference>
<name>A0A6M1PQ13_9BACL</name>
<gene>
    <name evidence="1" type="ORF">G5B47_18805</name>
</gene>
<protein>
    <submittedName>
        <fullName evidence="1">Uncharacterized protein</fullName>
    </submittedName>
</protein>
<proteinExistence type="predicted"/>
<dbReference type="EMBL" id="JAAKGU010000010">
    <property type="protein sequence ID" value="NGM84464.1"/>
    <property type="molecule type" value="Genomic_DNA"/>
</dbReference>
<dbReference type="AlphaFoldDB" id="A0A6M1PQ13"/>
<sequence length="464" mass="48373">MDANVYKATPITSFENYSKELVISSTYSPSVTNDVYANTLQTLAVNTNYLEPINTSGSILKSFQPGFTGVYGNYNFEMAADATDGNNPLDVMSTLVKDVVITKSIDALDLSLTVVNNYNANTVFVISAYDKDNNIIESNKSTVVNPTNSTVIKKSYSPEATQKIDHFGILRVVSDSPTIRLLSAYSWKSNEGKITVYGIVANSNVESQSVGFVATGYDVNNKAIETKTLSSYTSKGGSSSLSVILDAGSQISSVVVKAVGQAHEIELLSSADRLENGKVIVTGSVENGTETGQSVGIVATGYDANNKAIETKTISSYTSSGGSASFSVILDAGSQISSVVVKAAGQASEIVLLSAGDRIENGKVIATGSVENGTGTSQSIGIVATGFDANYKAIETKTISSYTSSGGSASFSVVLDAGPQITSVVVEVVGQASEIVLLSAADRLENGKVIATGSVKTELVQVNQ</sequence>
<evidence type="ECO:0000313" key="2">
    <source>
        <dbReference type="Proteomes" id="UP000480151"/>
    </source>
</evidence>
<keyword evidence="2" id="KW-1185">Reference proteome</keyword>
<evidence type="ECO:0000313" key="1">
    <source>
        <dbReference type="EMBL" id="NGM84464.1"/>
    </source>
</evidence>